<dbReference type="InterPro" id="IPR018657">
    <property type="entry name" value="LarA-like_N"/>
</dbReference>
<evidence type="ECO:0000259" key="1">
    <source>
        <dbReference type="Pfam" id="PF09861"/>
    </source>
</evidence>
<dbReference type="NCBIfam" id="NF033504">
    <property type="entry name" value="Ni_dep_LarA"/>
    <property type="match status" value="1"/>
</dbReference>
<dbReference type="EMBL" id="QJVJ01000013">
    <property type="protein sequence ID" value="PYI51417.1"/>
    <property type="molecule type" value="Genomic_DNA"/>
</dbReference>
<evidence type="ECO:0000313" key="3">
    <source>
        <dbReference type="EMBL" id="PYI51417.1"/>
    </source>
</evidence>
<organism evidence="3 4">
    <name type="scientific">Paenibacillus flagellatus</name>
    <dbReference type="NCBI Taxonomy" id="2211139"/>
    <lineage>
        <taxon>Bacteria</taxon>
        <taxon>Bacillati</taxon>
        <taxon>Bacillota</taxon>
        <taxon>Bacilli</taxon>
        <taxon>Bacillales</taxon>
        <taxon>Paenibacillaceae</taxon>
        <taxon>Paenibacillus</taxon>
    </lineage>
</organism>
<dbReference type="InterPro" id="IPR043166">
    <property type="entry name" value="LarA-like_C"/>
</dbReference>
<evidence type="ECO:0000259" key="2">
    <source>
        <dbReference type="Pfam" id="PF21113"/>
    </source>
</evidence>
<dbReference type="InterPro" id="IPR048068">
    <property type="entry name" value="LarA-like"/>
</dbReference>
<gene>
    <name evidence="3" type="primary">larA</name>
    <name evidence="3" type="ORF">DLM86_24945</name>
</gene>
<comment type="caution">
    <text evidence="3">The sequence shown here is derived from an EMBL/GenBank/DDBJ whole genome shotgun (WGS) entry which is preliminary data.</text>
</comment>
<proteinExistence type="predicted"/>
<feature type="domain" description="Lactate racemase C-terminal" evidence="2">
    <location>
        <begin position="274"/>
        <end position="392"/>
    </location>
</feature>
<dbReference type="Gene3D" id="3.90.226.30">
    <property type="match status" value="1"/>
</dbReference>
<evidence type="ECO:0000313" key="4">
    <source>
        <dbReference type="Proteomes" id="UP000247476"/>
    </source>
</evidence>
<keyword evidence="4" id="KW-1185">Reference proteome</keyword>
<dbReference type="Pfam" id="PF21113">
    <property type="entry name" value="LarA_C"/>
    <property type="match status" value="1"/>
</dbReference>
<accession>A0A2V5KL08</accession>
<dbReference type="OrthoDB" id="9770545at2"/>
<dbReference type="InterPro" id="IPR047926">
    <property type="entry name" value="Ni_dep_LarA"/>
</dbReference>
<dbReference type="GO" id="GO:0050043">
    <property type="term" value="F:lactate racemase activity"/>
    <property type="evidence" value="ECO:0007669"/>
    <property type="project" value="InterPro"/>
</dbReference>
<dbReference type="PANTHER" id="PTHR33171:SF17">
    <property type="entry name" value="LARA-LIKE N-TERMINAL DOMAIN-CONTAINING PROTEIN"/>
    <property type="match status" value="1"/>
</dbReference>
<dbReference type="Proteomes" id="UP000247476">
    <property type="component" value="Unassembled WGS sequence"/>
</dbReference>
<dbReference type="InterPro" id="IPR048520">
    <property type="entry name" value="LarA_C"/>
</dbReference>
<feature type="domain" description="LarA-like N-terminal" evidence="1">
    <location>
        <begin position="11"/>
        <end position="208"/>
    </location>
</feature>
<sequence length="416" mass="45664">MRGADPILLPYGKHNIELTVRFPSEPVVLDYRSEPEAPADTVIAEALRHPVSGPTLRQLAAGKSRAVILISDRSRLCPSHLFLPALLEELNAGGIPDDRIRIVVALGMHRKQTDAELVELTGEGVYRRVTVINHSAASEDCVHLGTTSLGTPIEINRIVVEADLRIATGNIEPHRLVGVSGGVKALVPGTASQRCIEANHSLSRSYKAKLGDPDNPIHRDMEEALQHVPIHFLFNVIASHRRELLEAYAGELTAAHRLGLQAARRRFLLPASRDHDIVIASTGGFPKDMQLYQAIKTLQNASAFVKPGGAIVLVARCEELYGNGIFQYWAEVYNRRSALQELKNRFVLGAHKLAHLDEVLTKHTVYLHSDMPDPLAELLGFRPAPDLNGTIRSLLREDCCRVAVLPHGALTFPEPG</sequence>
<dbReference type="Pfam" id="PF09861">
    <property type="entry name" value="Lar_N"/>
    <property type="match status" value="1"/>
</dbReference>
<name>A0A2V5KL08_9BACL</name>
<dbReference type="Gene3D" id="3.40.50.11440">
    <property type="match status" value="1"/>
</dbReference>
<protein>
    <submittedName>
        <fullName evidence="3">Nickel-dependent lactate racemase</fullName>
    </submittedName>
</protein>
<dbReference type="PANTHER" id="PTHR33171">
    <property type="entry name" value="LAR_N DOMAIN-CONTAINING PROTEIN"/>
    <property type="match status" value="1"/>
</dbReference>
<dbReference type="AlphaFoldDB" id="A0A2V5KL08"/>
<reference evidence="3 4" key="1">
    <citation type="submission" date="2018-05" db="EMBL/GenBank/DDBJ databases">
        <title>Paenibacillus flagellatus sp. nov., isolated from selenium mineral soil.</title>
        <authorList>
            <person name="Dai X."/>
        </authorList>
    </citation>
    <scope>NUCLEOTIDE SEQUENCE [LARGE SCALE GENOMIC DNA]</scope>
    <source>
        <strain evidence="3 4">DXL2</strain>
    </source>
</reference>